<sequence length="127" mass="14950">MEKIFKKFSLNLKDWTEKKYFQLAILNIFLVFLVLLKSAGYFYPYFPITINSIVVLGILASIILLRFNSKFSFILAIVFWSFTALFKILNIVPWAERMAIYSFESFAIGTIHLILEVIGRKRREVLR</sequence>
<evidence type="ECO:0000313" key="2">
    <source>
        <dbReference type="EMBL" id="KKR86038.1"/>
    </source>
</evidence>
<comment type="caution">
    <text evidence="2">The sequence shown here is derived from an EMBL/GenBank/DDBJ whole genome shotgun (WGS) entry which is preliminary data.</text>
</comment>
<feature type="transmembrane region" description="Helical" evidence="1">
    <location>
        <begin position="72"/>
        <end position="92"/>
    </location>
</feature>
<proteinExistence type="predicted"/>
<feature type="transmembrane region" description="Helical" evidence="1">
    <location>
        <begin position="45"/>
        <end position="65"/>
    </location>
</feature>
<keyword evidence="1" id="KW-1133">Transmembrane helix</keyword>
<protein>
    <submittedName>
        <fullName evidence="2">Uncharacterized protein</fullName>
    </submittedName>
</protein>
<feature type="transmembrane region" description="Helical" evidence="1">
    <location>
        <begin position="20"/>
        <end position="39"/>
    </location>
</feature>
<feature type="transmembrane region" description="Helical" evidence="1">
    <location>
        <begin position="98"/>
        <end position="118"/>
    </location>
</feature>
<dbReference type="AlphaFoldDB" id="A0A0G0UAM0"/>
<reference evidence="2 3" key="1">
    <citation type="journal article" date="2015" name="Nature">
        <title>rRNA introns, odd ribosomes, and small enigmatic genomes across a large radiation of phyla.</title>
        <authorList>
            <person name="Brown C.T."/>
            <person name="Hug L.A."/>
            <person name="Thomas B.C."/>
            <person name="Sharon I."/>
            <person name="Castelle C.J."/>
            <person name="Singh A."/>
            <person name="Wilkins M.J."/>
            <person name="Williams K.H."/>
            <person name="Banfield J.F."/>
        </authorList>
    </citation>
    <scope>NUCLEOTIDE SEQUENCE [LARGE SCALE GENOMIC DNA]</scope>
</reference>
<name>A0A0G0UAM0_9BACT</name>
<accession>A0A0G0UAM0</accession>
<dbReference type="Proteomes" id="UP000033858">
    <property type="component" value="Unassembled WGS sequence"/>
</dbReference>
<evidence type="ECO:0000256" key="1">
    <source>
        <dbReference type="SAM" id="Phobius"/>
    </source>
</evidence>
<gene>
    <name evidence="2" type="ORF">UU32_C0024G0002</name>
</gene>
<organism evidence="2 3">
    <name type="scientific">Candidatus Woesebacteria bacterium GW2011_GWB1_41_10</name>
    <dbReference type="NCBI Taxonomy" id="1618577"/>
    <lineage>
        <taxon>Bacteria</taxon>
        <taxon>Candidatus Woeseibacteriota</taxon>
    </lineage>
</organism>
<dbReference type="EMBL" id="LCAE01000024">
    <property type="protein sequence ID" value="KKR86038.1"/>
    <property type="molecule type" value="Genomic_DNA"/>
</dbReference>
<keyword evidence="1" id="KW-0472">Membrane</keyword>
<keyword evidence="1" id="KW-0812">Transmembrane</keyword>
<evidence type="ECO:0000313" key="3">
    <source>
        <dbReference type="Proteomes" id="UP000033858"/>
    </source>
</evidence>